<keyword evidence="2" id="KW-1185">Reference proteome</keyword>
<proteinExistence type="predicted"/>
<dbReference type="EnsemblPlants" id="OPUNC08G07540.1">
    <property type="protein sequence ID" value="OPUNC08G07540.1"/>
    <property type="gene ID" value="OPUNC08G07540"/>
</dbReference>
<protein>
    <submittedName>
        <fullName evidence="1">Uncharacterized protein</fullName>
    </submittedName>
</protein>
<dbReference type="Proteomes" id="UP000026962">
    <property type="component" value="Chromosome 8"/>
</dbReference>
<reference evidence="1" key="2">
    <citation type="submission" date="2018-05" db="EMBL/GenBank/DDBJ databases">
        <title>OpunRS2 (Oryza punctata Reference Sequence Version 2).</title>
        <authorList>
            <person name="Zhang J."/>
            <person name="Kudrna D."/>
            <person name="Lee S."/>
            <person name="Talag J."/>
            <person name="Welchert J."/>
            <person name="Wing R.A."/>
        </authorList>
    </citation>
    <scope>NUCLEOTIDE SEQUENCE [LARGE SCALE GENOMIC DNA]</scope>
</reference>
<sequence length="65" mass="7097">MHHEIVAGGSGEDDDTRVIARLQERVSGSSKLVGCICEVLLIFMCVVVEVLFRDPIALLVQGWSV</sequence>
<accession>A0A0E0LSY7</accession>
<dbReference type="Gramene" id="OPUNC08G07540.1">
    <property type="protein sequence ID" value="OPUNC08G07540.1"/>
    <property type="gene ID" value="OPUNC08G07540"/>
</dbReference>
<evidence type="ECO:0000313" key="1">
    <source>
        <dbReference type="EnsemblPlants" id="OPUNC08G07540.1"/>
    </source>
</evidence>
<dbReference type="HOGENOM" id="CLU_2853715_0_0_1"/>
<evidence type="ECO:0000313" key="2">
    <source>
        <dbReference type="Proteomes" id="UP000026962"/>
    </source>
</evidence>
<name>A0A0E0LSY7_ORYPU</name>
<reference evidence="1" key="1">
    <citation type="submission" date="2015-04" db="UniProtKB">
        <authorList>
            <consortium name="EnsemblPlants"/>
        </authorList>
    </citation>
    <scope>IDENTIFICATION</scope>
</reference>
<dbReference type="AlphaFoldDB" id="A0A0E0LSY7"/>
<organism evidence="1">
    <name type="scientific">Oryza punctata</name>
    <name type="common">Red rice</name>
    <dbReference type="NCBI Taxonomy" id="4537"/>
    <lineage>
        <taxon>Eukaryota</taxon>
        <taxon>Viridiplantae</taxon>
        <taxon>Streptophyta</taxon>
        <taxon>Embryophyta</taxon>
        <taxon>Tracheophyta</taxon>
        <taxon>Spermatophyta</taxon>
        <taxon>Magnoliopsida</taxon>
        <taxon>Liliopsida</taxon>
        <taxon>Poales</taxon>
        <taxon>Poaceae</taxon>
        <taxon>BOP clade</taxon>
        <taxon>Oryzoideae</taxon>
        <taxon>Oryzeae</taxon>
        <taxon>Oryzinae</taxon>
        <taxon>Oryza</taxon>
    </lineage>
</organism>